<keyword evidence="1" id="KW-0238">DNA-binding</keyword>
<dbReference type="Gene3D" id="4.10.320.10">
    <property type="entry name" value="E3-binding domain"/>
    <property type="match status" value="1"/>
</dbReference>
<evidence type="ECO:0000256" key="1">
    <source>
        <dbReference type="ARBA" id="ARBA00023125"/>
    </source>
</evidence>
<name>A0A6J4H7G2_9ACTN</name>
<feature type="domain" description="Lsr2 DNA-binding" evidence="4">
    <location>
        <begin position="85"/>
        <end position="113"/>
    </location>
</feature>
<organism evidence="5">
    <name type="scientific">uncultured Acidimicrobiales bacterium</name>
    <dbReference type="NCBI Taxonomy" id="310071"/>
    <lineage>
        <taxon>Bacteria</taxon>
        <taxon>Bacillati</taxon>
        <taxon>Actinomycetota</taxon>
        <taxon>Acidimicrobiia</taxon>
        <taxon>Acidimicrobiales</taxon>
        <taxon>environmental samples</taxon>
    </lineage>
</organism>
<dbReference type="Pfam" id="PF23359">
    <property type="entry name" value="Lsr2_DNA-bd"/>
    <property type="match status" value="1"/>
</dbReference>
<dbReference type="InterPro" id="IPR055370">
    <property type="entry name" value="Lsr2_DNA-bd"/>
</dbReference>
<dbReference type="Gene3D" id="3.30.60.230">
    <property type="entry name" value="Lsr2, dimerization domain"/>
    <property type="match status" value="1"/>
</dbReference>
<proteinExistence type="predicted"/>
<dbReference type="InterPro" id="IPR042261">
    <property type="entry name" value="Lsr2-like_dimerization"/>
</dbReference>
<feature type="domain" description="Lsr2 dimerization" evidence="3">
    <location>
        <begin position="1"/>
        <end position="54"/>
    </location>
</feature>
<dbReference type="GO" id="GO:0003677">
    <property type="term" value="F:DNA binding"/>
    <property type="evidence" value="ECO:0007669"/>
    <property type="project" value="UniProtKB-KW"/>
</dbReference>
<protein>
    <recommendedName>
        <fullName evidence="6">Histone protein Lsr2</fullName>
    </recommendedName>
</protein>
<sequence>MAEETVTRLVDDLDGSDATQKVLLGLNGEWRALDLSDDNHTALLDALGRYWEAALPVKGSTGGRQSTARATGGRPRQRDYDLGILREWAAEQKVSIPARGRIPGSVVERYQAAVKDGWQPKGG</sequence>
<dbReference type="Pfam" id="PF11774">
    <property type="entry name" value="Lsr2"/>
    <property type="match status" value="1"/>
</dbReference>
<reference evidence="5" key="1">
    <citation type="submission" date="2020-02" db="EMBL/GenBank/DDBJ databases">
        <authorList>
            <person name="Meier V. D."/>
        </authorList>
    </citation>
    <scope>NUCLEOTIDE SEQUENCE</scope>
    <source>
        <strain evidence="5">AVDCRST_MAG20</strain>
    </source>
</reference>
<dbReference type="InterPro" id="IPR036625">
    <property type="entry name" value="E3-bd_dom_sf"/>
</dbReference>
<dbReference type="EMBL" id="CADCSY010000015">
    <property type="protein sequence ID" value="CAA9214848.1"/>
    <property type="molecule type" value="Genomic_DNA"/>
</dbReference>
<accession>A0A6J4H7G2</accession>
<evidence type="ECO:0000256" key="2">
    <source>
        <dbReference type="SAM" id="MobiDB-lite"/>
    </source>
</evidence>
<dbReference type="GO" id="GO:0016746">
    <property type="term" value="F:acyltransferase activity"/>
    <property type="evidence" value="ECO:0007669"/>
    <property type="project" value="InterPro"/>
</dbReference>
<evidence type="ECO:0000259" key="3">
    <source>
        <dbReference type="Pfam" id="PF11774"/>
    </source>
</evidence>
<evidence type="ECO:0008006" key="6">
    <source>
        <dbReference type="Google" id="ProtNLM"/>
    </source>
</evidence>
<feature type="region of interest" description="Disordered" evidence="2">
    <location>
        <begin position="58"/>
        <end position="78"/>
    </location>
</feature>
<evidence type="ECO:0000313" key="5">
    <source>
        <dbReference type="EMBL" id="CAA9214848.1"/>
    </source>
</evidence>
<evidence type="ECO:0000259" key="4">
    <source>
        <dbReference type="Pfam" id="PF23359"/>
    </source>
</evidence>
<dbReference type="InterPro" id="IPR024412">
    <property type="entry name" value="Lsr2_dim_dom"/>
</dbReference>
<dbReference type="AlphaFoldDB" id="A0A6J4H7G2"/>
<gene>
    <name evidence="5" type="ORF">AVDCRST_MAG20-317</name>
</gene>